<dbReference type="AlphaFoldDB" id="A0A0B6YF16"/>
<organism evidence="1">
    <name type="scientific">Arion vulgaris</name>
    <dbReference type="NCBI Taxonomy" id="1028688"/>
    <lineage>
        <taxon>Eukaryota</taxon>
        <taxon>Metazoa</taxon>
        <taxon>Spiralia</taxon>
        <taxon>Lophotrochozoa</taxon>
        <taxon>Mollusca</taxon>
        <taxon>Gastropoda</taxon>
        <taxon>Heterobranchia</taxon>
        <taxon>Euthyneura</taxon>
        <taxon>Panpulmonata</taxon>
        <taxon>Eupulmonata</taxon>
        <taxon>Stylommatophora</taxon>
        <taxon>Helicina</taxon>
        <taxon>Arionoidea</taxon>
        <taxon>Arionidae</taxon>
        <taxon>Arion</taxon>
    </lineage>
</organism>
<protein>
    <submittedName>
        <fullName evidence="1">Uncharacterized protein</fullName>
    </submittedName>
</protein>
<gene>
    <name evidence="1" type="primary">ORF23608</name>
</gene>
<feature type="non-terminal residue" evidence="1">
    <location>
        <position position="54"/>
    </location>
</feature>
<sequence length="54" mass="6068">MQQTLSNQQSNPSRGPDHHIVLNLTCMFPTLLSHRQEVCFHVNGLLATFTTDTS</sequence>
<reference evidence="1" key="1">
    <citation type="submission" date="2014-12" db="EMBL/GenBank/DDBJ databases">
        <title>Insight into the proteome of Arion vulgaris.</title>
        <authorList>
            <person name="Aradska J."/>
            <person name="Bulat T."/>
            <person name="Smidak R."/>
            <person name="Sarate P."/>
            <person name="Gangsoo J."/>
            <person name="Sialana F."/>
            <person name="Bilban M."/>
            <person name="Lubec G."/>
        </authorList>
    </citation>
    <scope>NUCLEOTIDE SEQUENCE</scope>
    <source>
        <tissue evidence="1">Skin</tissue>
    </source>
</reference>
<name>A0A0B6YF16_9EUPU</name>
<accession>A0A0B6YF16</accession>
<dbReference type="EMBL" id="HACG01007904">
    <property type="protein sequence ID" value="CEK54769.1"/>
    <property type="molecule type" value="Transcribed_RNA"/>
</dbReference>
<evidence type="ECO:0000313" key="1">
    <source>
        <dbReference type="EMBL" id="CEK54769.1"/>
    </source>
</evidence>
<proteinExistence type="predicted"/>